<dbReference type="InterPro" id="IPR050309">
    <property type="entry name" value="Type-B_Carboxylest/Lipase"/>
</dbReference>
<feature type="domain" description="Carboxylesterase type B" evidence="5">
    <location>
        <begin position="140"/>
        <end position="484"/>
    </location>
</feature>
<evidence type="ECO:0000256" key="4">
    <source>
        <dbReference type="RuleBase" id="RU361235"/>
    </source>
</evidence>
<dbReference type="InterPro" id="IPR003737">
    <property type="entry name" value="GlcNAc_PI_deacetylase-related"/>
</dbReference>
<evidence type="ECO:0000313" key="6">
    <source>
        <dbReference type="EMBL" id="QRW23306.1"/>
    </source>
</evidence>
<feature type="domain" description="Carboxylesterase type B" evidence="5">
    <location>
        <begin position="41"/>
        <end position="129"/>
    </location>
</feature>
<dbReference type="Gene3D" id="3.40.50.10320">
    <property type="entry name" value="LmbE-like"/>
    <property type="match status" value="1"/>
</dbReference>
<keyword evidence="4" id="KW-0732">Signal</keyword>
<dbReference type="InterPro" id="IPR002018">
    <property type="entry name" value="CarbesteraseB"/>
</dbReference>
<dbReference type="GO" id="GO:0016787">
    <property type="term" value="F:hydrolase activity"/>
    <property type="evidence" value="ECO:0007669"/>
    <property type="project" value="UniProtKB-KW"/>
</dbReference>
<dbReference type="AlphaFoldDB" id="A0A8H8SYK1"/>
<dbReference type="EC" id="3.1.1.-" evidence="4"/>
<dbReference type="RefSeq" id="XP_043183543.1">
    <property type="nucleotide sequence ID" value="XM_043328158.1"/>
</dbReference>
<comment type="similarity">
    <text evidence="1 4">Belongs to the type-B carboxylesterase/lipase family.</text>
</comment>
<dbReference type="Proteomes" id="UP000650533">
    <property type="component" value="Chromosome 10"/>
</dbReference>
<feature type="signal peptide" evidence="4">
    <location>
        <begin position="1"/>
        <end position="22"/>
    </location>
</feature>
<accession>A0A8H8SYK1</accession>
<dbReference type="PROSITE" id="PS00122">
    <property type="entry name" value="CARBOXYLESTERASE_B_1"/>
    <property type="match status" value="1"/>
</dbReference>
<dbReference type="EMBL" id="CP059667">
    <property type="protein sequence ID" value="QRW23306.1"/>
    <property type="molecule type" value="Genomic_DNA"/>
</dbReference>
<dbReference type="InterPro" id="IPR019819">
    <property type="entry name" value="Carboxylesterase_B_CS"/>
</dbReference>
<dbReference type="SUPFAM" id="SSF102588">
    <property type="entry name" value="LmbE-like"/>
    <property type="match status" value="1"/>
</dbReference>
<evidence type="ECO:0000256" key="2">
    <source>
        <dbReference type="ARBA" id="ARBA00006066"/>
    </source>
</evidence>
<dbReference type="GeneID" id="67030621"/>
<proteinExistence type="inferred from homology"/>
<feature type="chain" id="PRO_5034309831" description="Carboxylic ester hydrolase" evidence="4">
    <location>
        <begin position="23"/>
        <end position="698"/>
    </location>
</feature>
<reference evidence="6" key="1">
    <citation type="submission" date="2020-05" db="EMBL/GenBank/DDBJ databases">
        <title>Evolutionary and genomic comparisons of hybrid uninucleate and nonhybrid Rhizoctonia fungi.</title>
        <authorList>
            <person name="Li C."/>
            <person name="Chen X."/>
        </authorList>
    </citation>
    <scope>NUCLEOTIDE SEQUENCE</scope>
    <source>
        <strain evidence="6">AG-1 IA</strain>
    </source>
</reference>
<gene>
    <name evidence="6" type="ORF">RhiXN_08342</name>
</gene>
<protein>
    <recommendedName>
        <fullName evidence="4">Carboxylic ester hydrolase</fullName>
        <ecNumber evidence="4">3.1.1.-</ecNumber>
    </recommendedName>
</protein>
<dbReference type="SUPFAM" id="SSF53474">
    <property type="entry name" value="alpha/beta-Hydrolases"/>
    <property type="match status" value="1"/>
</dbReference>
<evidence type="ECO:0000256" key="3">
    <source>
        <dbReference type="ARBA" id="ARBA00022801"/>
    </source>
</evidence>
<evidence type="ECO:0000313" key="7">
    <source>
        <dbReference type="Proteomes" id="UP000650533"/>
    </source>
</evidence>
<evidence type="ECO:0000256" key="1">
    <source>
        <dbReference type="ARBA" id="ARBA00005964"/>
    </source>
</evidence>
<name>A0A8H8SYK1_9AGAM</name>
<dbReference type="Gene3D" id="3.40.50.1820">
    <property type="entry name" value="alpha/beta hydrolase"/>
    <property type="match status" value="2"/>
</dbReference>
<dbReference type="InterPro" id="IPR029058">
    <property type="entry name" value="AB_hydrolase_fold"/>
</dbReference>
<evidence type="ECO:0000259" key="5">
    <source>
        <dbReference type="Pfam" id="PF00135"/>
    </source>
</evidence>
<keyword evidence="3 4" id="KW-0378">Hydrolase</keyword>
<organism evidence="6 7">
    <name type="scientific">Rhizoctonia solani</name>
    <dbReference type="NCBI Taxonomy" id="456999"/>
    <lineage>
        <taxon>Eukaryota</taxon>
        <taxon>Fungi</taxon>
        <taxon>Dikarya</taxon>
        <taxon>Basidiomycota</taxon>
        <taxon>Agaricomycotina</taxon>
        <taxon>Agaricomycetes</taxon>
        <taxon>Cantharellales</taxon>
        <taxon>Ceratobasidiaceae</taxon>
        <taxon>Rhizoctonia</taxon>
    </lineage>
</organism>
<dbReference type="Pfam" id="PF02585">
    <property type="entry name" value="PIG-L"/>
    <property type="match status" value="1"/>
</dbReference>
<dbReference type="Pfam" id="PF00135">
    <property type="entry name" value="COesterase"/>
    <property type="match status" value="2"/>
</dbReference>
<dbReference type="PANTHER" id="PTHR11559">
    <property type="entry name" value="CARBOXYLESTERASE"/>
    <property type="match status" value="1"/>
</dbReference>
<comment type="similarity">
    <text evidence="2">Belongs to the PIGL family.</text>
</comment>
<dbReference type="KEGG" id="rsx:RhiXN_08342"/>
<sequence length="698" mass="76523">MLHLATSLVSLWLATLPPAAFAAGSGPVVHGADGLSYVGTRNTTSRQDYFLGIPFAQPPVGRLRFKPPVAWAPGNTTEVDATQFGAGCQQATGYVPTNNTLSEDCLTLNIWKPTNVAEKPPVMVYIFPPGQAAYNAGGSNLGFKDQRLALEWIHKNIEYFGGDPNKVTLFGTSAGGVSASIQTLYNKGKIGGLFRGIILESGPPETLHALRPDDPVREAAFRLIANATGCLGDPYVFECVRNAPADTLIQANKDVLALEPYYRANVPAPTIFGPTYSPDDEFITEPIHDLIHSGKFAKVPIISGGIVPYPVIMISMSYTLQAQLDEGPVFFDGPAVNISSEQDIINWFTARFPALYIGMSNLTSITELLKFYPTSPAAGSPYGTGNETFGRGAQFKRASSVFGDYLFQAPRRDHLASATKFGVKSWTYILKESPLIFPPQYGIGHGGDVPFVFQTLNIDSPNASPAAIELMRTIGSYWRDFLTQSHLWADIPSPILILTAHPDDECMFFSPTILALKKQRRELRGLCLSVGNADGLGPTRAQEFVSSYAVLGLIPEELEILDHPELQDDIKTSWNTSLIADIVNKYVKSHRIQSIITFDQHGISSHPNHISLYHAASSLRPQVQLWTLYTTGVLAKYTGYLGAVFPSASDQGVIFASGIEGYLTALSAMNQHWTQLVWFRWLYVGWSRYMWVNELREA</sequence>
<dbReference type="InterPro" id="IPR019826">
    <property type="entry name" value="Carboxylesterase_B_AS"/>
</dbReference>
<dbReference type="InterPro" id="IPR024078">
    <property type="entry name" value="LmbE-like_dom_sf"/>
</dbReference>
<dbReference type="PROSITE" id="PS00941">
    <property type="entry name" value="CARBOXYLESTERASE_B_2"/>
    <property type="match status" value="1"/>
</dbReference>